<feature type="transmembrane region" description="Helical" evidence="2">
    <location>
        <begin position="20"/>
        <end position="40"/>
    </location>
</feature>
<evidence type="ECO:0000313" key="3">
    <source>
        <dbReference type="EMBL" id="SQB39860.1"/>
    </source>
</evidence>
<proteinExistence type="predicted"/>
<name>A0A2X2YND9_CITKO</name>
<sequence>MSQQDAAKEQANTRNNLRVVSIFAAAAIGLVGVLVILYAWQLPPFTRHTQFTDNAYVRGQTTFISPQVNGYITQVNVQDFVQVEKRRTADADRRPYLSPACPSGRSAVGHENRRVK</sequence>
<evidence type="ECO:0000256" key="1">
    <source>
        <dbReference type="SAM" id="MobiDB-lite"/>
    </source>
</evidence>
<evidence type="ECO:0000256" key="2">
    <source>
        <dbReference type="SAM" id="Phobius"/>
    </source>
</evidence>
<keyword evidence="2" id="KW-1133">Transmembrane helix</keyword>
<feature type="region of interest" description="Disordered" evidence="1">
    <location>
        <begin position="91"/>
        <end position="116"/>
    </location>
</feature>
<gene>
    <name evidence="3" type="ORF">NCTC10786_04944</name>
</gene>
<reference evidence="3 4" key="1">
    <citation type="submission" date="2018-06" db="EMBL/GenBank/DDBJ databases">
        <authorList>
            <consortium name="Pathogen Informatics"/>
            <person name="Doyle S."/>
        </authorList>
    </citation>
    <scope>NUCLEOTIDE SEQUENCE [LARGE SCALE GENOMIC DNA]</scope>
    <source>
        <strain evidence="3 4">NCTC10786</strain>
    </source>
</reference>
<protein>
    <submittedName>
        <fullName evidence="3">Multidrug efflux system protein EmrA</fullName>
    </submittedName>
</protein>
<organism evidence="3 4">
    <name type="scientific">Citrobacter koseri</name>
    <name type="common">Citrobacter diversus</name>
    <dbReference type="NCBI Taxonomy" id="545"/>
    <lineage>
        <taxon>Bacteria</taxon>
        <taxon>Pseudomonadati</taxon>
        <taxon>Pseudomonadota</taxon>
        <taxon>Gammaproteobacteria</taxon>
        <taxon>Enterobacterales</taxon>
        <taxon>Enterobacteriaceae</taxon>
        <taxon>Citrobacter</taxon>
    </lineage>
</organism>
<keyword evidence="2" id="KW-0812">Transmembrane</keyword>
<accession>A0A2X2YND9</accession>
<dbReference type="AlphaFoldDB" id="A0A2X2YND9"/>
<dbReference type="Proteomes" id="UP000251584">
    <property type="component" value="Unassembled WGS sequence"/>
</dbReference>
<keyword evidence="2" id="KW-0472">Membrane</keyword>
<dbReference type="EMBL" id="UAVY01000008">
    <property type="protein sequence ID" value="SQB39860.1"/>
    <property type="molecule type" value="Genomic_DNA"/>
</dbReference>
<evidence type="ECO:0000313" key="4">
    <source>
        <dbReference type="Proteomes" id="UP000251584"/>
    </source>
</evidence>